<feature type="transmembrane region" description="Helical" evidence="1">
    <location>
        <begin position="173"/>
        <end position="190"/>
    </location>
</feature>
<name>A0A1M6ELJ9_9FLAO</name>
<proteinExistence type="predicted"/>
<accession>A0A1M6ELJ9</accession>
<feature type="transmembrane region" description="Helical" evidence="1">
    <location>
        <begin position="307"/>
        <end position="325"/>
    </location>
</feature>
<dbReference type="PANTHER" id="PTHR36927">
    <property type="entry name" value="BLR4337 PROTEIN"/>
    <property type="match status" value="1"/>
</dbReference>
<keyword evidence="1" id="KW-0812">Transmembrane</keyword>
<keyword evidence="4" id="KW-1185">Reference proteome</keyword>
<dbReference type="InterPro" id="IPR002656">
    <property type="entry name" value="Acyl_transf_3_dom"/>
</dbReference>
<feature type="transmembrane region" description="Helical" evidence="1">
    <location>
        <begin position="134"/>
        <end position="152"/>
    </location>
</feature>
<protein>
    <submittedName>
        <fullName evidence="3">Glucans biosynthesis protein C</fullName>
    </submittedName>
</protein>
<sequence>MMLLGLVLHSALTYNITNHGNAWGIKDPKSNYILTDFLVLFIHSFRMPIFFLVAGFFGSMLFYERGVVNMLKNRVWRIIFPFIIFLFLLSPIIYFSFSYTNAVFENQENPFITTIQLFSNIVVFLPKTTSHLWFLYYLIFTTLISVLLGLLCEKLKIDNRISNTFNWLIQKPVIRVLFFSTFTFFILSSLETSMINASVSLIPDLSTFVYYFFFYIIGWILFKSKNLLNNFMKYDWQCTFLAVTLVITQGLLIQYSGMKLNPNSNSTILILFNSLIVWLFIFGITGLFIRYSSKHSKIMRYISDSSYWVYLIHLPLTAIIPAFIWELPIPALGKFIIVLVLTTLICFVTYHYLVRSTFIGKFLNGKKYLKKKKPVGNIV</sequence>
<feature type="transmembrane region" description="Helical" evidence="1">
    <location>
        <begin position="331"/>
        <end position="353"/>
    </location>
</feature>
<dbReference type="Proteomes" id="UP000184225">
    <property type="component" value="Unassembled WGS sequence"/>
</dbReference>
<dbReference type="STRING" id="579105.SAMN04488096_105148"/>
<dbReference type="AlphaFoldDB" id="A0A1M6ELJ9"/>
<feature type="transmembrane region" description="Helical" evidence="1">
    <location>
        <begin position="234"/>
        <end position="255"/>
    </location>
</feature>
<keyword evidence="1" id="KW-1133">Transmembrane helix</keyword>
<keyword evidence="1" id="KW-0472">Membrane</keyword>
<reference evidence="3 4" key="1">
    <citation type="submission" date="2016-11" db="EMBL/GenBank/DDBJ databases">
        <authorList>
            <person name="Jaros S."/>
            <person name="Januszkiewicz K."/>
            <person name="Wedrychowicz H."/>
        </authorList>
    </citation>
    <scope>NUCLEOTIDE SEQUENCE [LARGE SCALE GENOMIC DNA]</scope>
    <source>
        <strain evidence="3 4">DSM 21425</strain>
    </source>
</reference>
<feature type="transmembrane region" description="Helical" evidence="1">
    <location>
        <begin position="37"/>
        <end position="63"/>
    </location>
</feature>
<feature type="transmembrane region" description="Helical" evidence="1">
    <location>
        <begin position="75"/>
        <end position="97"/>
    </location>
</feature>
<evidence type="ECO:0000256" key="1">
    <source>
        <dbReference type="SAM" id="Phobius"/>
    </source>
</evidence>
<organism evidence="3 4">
    <name type="scientific">Mesonia phycicola</name>
    <dbReference type="NCBI Taxonomy" id="579105"/>
    <lineage>
        <taxon>Bacteria</taxon>
        <taxon>Pseudomonadati</taxon>
        <taxon>Bacteroidota</taxon>
        <taxon>Flavobacteriia</taxon>
        <taxon>Flavobacteriales</taxon>
        <taxon>Flavobacteriaceae</taxon>
        <taxon>Mesonia</taxon>
    </lineage>
</organism>
<feature type="transmembrane region" description="Helical" evidence="1">
    <location>
        <begin position="202"/>
        <end position="222"/>
    </location>
</feature>
<dbReference type="PANTHER" id="PTHR36927:SF1">
    <property type="entry name" value="MDO-LIKE PROTEIN"/>
    <property type="match status" value="1"/>
</dbReference>
<dbReference type="EMBL" id="FQYY01000005">
    <property type="protein sequence ID" value="SHI86371.1"/>
    <property type="molecule type" value="Genomic_DNA"/>
</dbReference>
<evidence type="ECO:0000313" key="4">
    <source>
        <dbReference type="Proteomes" id="UP000184225"/>
    </source>
</evidence>
<gene>
    <name evidence="3" type="ORF">SAMN04488096_105148</name>
</gene>
<evidence type="ECO:0000313" key="3">
    <source>
        <dbReference type="EMBL" id="SHI86371.1"/>
    </source>
</evidence>
<dbReference type="Pfam" id="PF01757">
    <property type="entry name" value="Acyl_transf_3"/>
    <property type="match status" value="1"/>
</dbReference>
<dbReference type="InterPro" id="IPR050623">
    <property type="entry name" value="Glucan_succinyl_AcylTrfase"/>
</dbReference>
<evidence type="ECO:0000259" key="2">
    <source>
        <dbReference type="Pfam" id="PF01757"/>
    </source>
</evidence>
<dbReference type="GO" id="GO:0016747">
    <property type="term" value="F:acyltransferase activity, transferring groups other than amino-acyl groups"/>
    <property type="evidence" value="ECO:0007669"/>
    <property type="project" value="InterPro"/>
</dbReference>
<feature type="domain" description="Acyltransferase 3" evidence="2">
    <location>
        <begin position="3"/>
        <end position="350"/>
    </location>
</feature>
<feature type="transmembrane region" description="Helical" evidence="1">
    <location>
        <begin position="267"/>
        <end position="287"/>
    </location>
</feature>